<feature type="region of interest" description="Disordered" evidence="1">
    <location>
        <begin position="465"/>
        <end position="486"/>
    </location>
</feature>
<dbReference type="STRING" id="1448321.A0A317VN78"/>
<dbReference type="GeneID" id="37068280"/>
<dbReference type="VEuPathDB" id="FungiDB:BO70DRAFT_389008"/>
<keyword evidence="4" id="KW-1185">Reference proteome</keyword>
<name>A0A317VN78_9EURO</name>
<dbReference type="InterPro" id="IPR001932">
    <property type="entry name" value="PPM-type_phosphatase-like_dom"/>
</dbReference>
<evidence type="ECO:0000256" key="1">
    <source>
        <dbReference type="SAM" id="MobiDB-lite"/>
    </source>
</evidence>
<protein>
    <submittedName>
        <fullName evidence="3">Protein serine/threonine phosphatase 2C</fullName>
    </submittedName>
</protein>
<dbReference type="GO" id="GO:0005739">
    <property type="term" value="C:mitochondrion"/>
    <property type="evidence" value="ECO:0007669"/>
    <property type="project" value="TreeGrafter"/>
</dbReference>
<feature type="compositionally biased region" description="Basic and acidic residues" evidence="1">
    <location>
        <begin position="466"/>
        <end position="486"/>
    </location>
</feature>
<reference evidence="3 4" key="1">
    <citation type="submission" date="2016-12" db="EMBL/GenBank/DDBJ databases">
        <title>The genomes of Aspergillus section Nigri reveals drivers in fungal speciation.</title>
        <authorList>
            <consortium name="DOE Joint Genome Institute"/>
            <person name="Vesth T.C."/>
            <person name="Nybo J."/>
            <person name="Theobald S."/>
            <person name="Brandl J."/>
            <person name="Frisvad J.C."/>
            <person name="Nielsen K.F."/>
            <person name="Lyhne E.K."/>
            <person name="Kogle M.E."/>
            <person name="Kuo A."/>
            <person name="Riley R."/>
            <person name="Clum A."/>
            <person name="Nolan M."/>
            <person name="Lipzen A."/>
            <person name="Salamov A."/>
            <person name="Henrissat B."/>
            <person name="Wiebenga A."/>
            <person name="De Vries R.P."/>
            <person name="Grigoriev I.V."/>
            <person name="Mortensen U.H."/>
            <person name="Andersen M.R."/>
            <person name="Baker S.E."/>
        </authorList>
    </citation>
    <scope>NUCLEOTIDE SEQUENCE [LARGE SCALE GENOMIC DNA]</scope>
    <source>
        <strain evidence="3 4">CBS 117.55</strain>
    </source>
</reference>
<dbReference type="SMART" id="SM00332">
    <property type="entry name" value="PP2Cc"/>
    <property type="match status" value="1"/>
</dbReference>
<dbReference type="Gene3D" id="3.60.40.10">
    <property type="entry name" value="PPM-type phosphatase domain"/>
    <property type="match status" value="1"/>
</dbReference>
<evidence type="ECO:0000313" key="4">
    <source>
        <dbReference type="Proteomes" id="UP000247233"/>
    </source>
</evidence>
<dbReference type="InterPro" id="IPR015655">
    <property type="entry name" value="PP2C"/>
</dbReference>
<sequence>MLSRGIIGARTRLGRVPRSIVRTYATNIWTRRGQPSKFMRNVAIAGCVGIPSIWWMTTRDRKNDEDVLPPDNVPRLDSPPTERLVFEPGPGRGEVTRMLSENACSFGVQDVPGVVRYDLTQVASNSQCEDRFVHGKIPSPWGDGNQWMAWGVFDGHAGWQTAELLKNQLVPFVRHSLGQVELCEKEKPAPVEVVQSAIVDGFVNFDNCLVRSALGIFESDSSLQDKMKRLAPAWAGSCALLSLYDPATSILHVACTGDSRAIFGHKGPDGNLEVIPLSIDQTGHNEDEVARLSREHPGEENIVKDGRVLGLAVSRAFGDSQWKWPPKFLKDVSRAFYGLPPLTPRYEVLTPPYLTAEPVVTSIKIDPTNASFVIMATDGLWDMMTNQQCVDLVAKWLEEQYTDPEPTYDSFNFSRFWTDTPWKYDESRTTVEDDNVAVHLVRNAWGGNHHELLAGRLASSPPFSRRVRDDVTVQDGQEDKGDLSRE</sequence>
<dbReference type="PANTHER" id="PTHR13832:SF792">
    <property type="entry name" value="GM14286P"/>
    <property type="match status" value="1"/>
</dbReference>
<evidence type="ECO:0000259" key="2">
    <source>
        <dbReference type="PROSITE" id="PS51746"/>
    </source>
</evidence>
<comment type="caution">
    <text evidence="3">The sequence shown here is derived from an EMBL/GenBank/DDBJ whole genome shotgun (WGS) entry which is preliminary data.</text>
</comment>
<dbReference type="OrthoDB" id="420076at2759"/>
<dbReference type="PROSITE" id="PS51746">
    <property type="entry name" value="PPM_2"/>
    <property type="match status" value="1"/>
</dbReference>
<organism evidence="3 4">
    <name type="scientific">Aspergillus heteromorphus CBS 117.55</name>
    <dbReference type="NCBI Taxonomy" id="1448321"/>
    <lineage>
        <taxon>Eukaryota</taxon>
        <taxon>Fungi</taxon>
        <taxon>Dikarya</taxon>
        <taxon>Ascomycota</taxon>
        <taxon>Pezizomycotina</taxon>
        <taxon>Eurotiomycetes</taxon>
        <taxon>Eurotiomycetidae</taxon>
        <taxon>Eurotiales</taxon>
        <taxon>Aspergillaceae</taxon>
        <taxon>Aspergillus</taxon>
        <taxon>Aspergillus subgen. Circumdati</taxon>
    </lineage>
</organism>
<dbReference type="GO" id="GO:0004741">
    <property type="term" value="F:[pyruvate dehydrogenase (acetyl-transferring)]-phosphatase activity"/>
    <property type="evidence" value="ECO:0007669"/>
    <property type="project" value="TreeGrafter"/>
</dbReference>
<dbReference type="PANTHER" id="PTHR13832">
    <property type="entry name" value="PROTEIN PHOSPHATASE 2C"/>
    <property type="match status" value="1"/>
</dbReference>
<dbReference type="RefSeq" id="XP_025397035.1">
    <property type="nucleotide sequence ID" value="XM_025546043.1"/>
</dbReference>
<dbReference type="CDD" id="cd00143">
    <property type="entry name" value="PP2Cc"/>
    <property type="match status" value="1"/>
</dbReference>
<dbReference type="Pfam" id="PF00481">
    <property type="entry name" value="PP2C"/>
    <property type="match status" value="1"/>
</dbReference>
<feature type="domain" description="PPM-type phosphatase" evidence="2">
    <location>
        <begin position="124"/>
        <end position="443"/>
    </location>
</feature>
<accession>A0A317VN78</accession>
<dbReference type="EMBL" id="MSFL01000023">
    <property type="protein sequence ID" value="PWY74388.1"/>
    <property type="molecule type" value="Genomic_DNA"/>
</dbReference>
<evidence type="ECO:0000313" key="3">
    <source>
        <dbReference type="EMBL" id="PWY74388.1"/>
    </source>
</evidence>
<proteinExistence type="predicted"/>
<dbReference type="SUPFAM" id="SSF81606">
    <property type="entry name" value="PP2C-like"/>
    <property type="match status" value="1"/>
</dbReference>
<dbReference type="Proteomes" id="UP000247233">
    <property type="component" value="Unassembled WGS sequence"/>
</dbReference>
<dbReference type="AlphaFoldDB" id="A0A317VN78"/>
<gene>
    <name evidence="3" type="ORF">BO70DRAFT_389008</name>
</gene>
<dbReference type="InterPro" id="IPR036457">
    <property type="entry name" value="PPM-type-like_dom_sf"/>
</dbReference>